<dbReference type="Proteomes" id="UP000446768">
    <property type="component" value="Unassembled WGS sequence"/>
</dbReference>
<sequence>MTFHKIALASMLAFLTRHASACWSEAAASYGGSAALLQAIAWTESSMRKSAVNDSHFHITGTRDIGLMGINSAKSVLKRLGIHESDLFDSCTNIRIGARILAEKFARYGPTWEAVGAYNASCTKLAPRECQVTRSAYAWKVYRNMQRAKFEGASANSIVHKHRKFVLRHGEPLPPPTVVTLQP</sequence>
<keyword evidence="1" id="KW-0732">Signal</keyword>
<keyword evidence="4" id="KW-1185">Reference proteome</keyword>
<evidence type="ECO:0000313" key="3">
    <source>
        <dbReference type="EMBL" id="MRV70567.1"/>
    </source>
</evidence>
<comment type="caution">
    <text evidence="3">The sequence shown here is derived from an EMBL/GenBank/DDBJ whole genome shotgun (WGS) entry which is preliminary data.</text>
</comment>
<evidence type="ECO:0000256" key="1">
    <source>
        <dbReference type="SAM" id="SignalP"/>
    </source>
</evidence>
<dbReference type="InterPro" id="IPR023346">
    <property type="entry name" value="Lysozyme-like_dom_sf"/>
</dbReference>
<protein>
    <submittedName>
        <fullName evidence="3">Transglycosylase SLT domain-containing protein</fullName>
    </submittedName>
</protein>
<dbReference type="InterPro" id="IPR008258">
    <property type="entry name" value="Transglycosylase_SLT_dom_1"/>
</dbReference>
<feature type="signal peptide" evidence="1">
    <location>
        <begin position="1"/>
        <end position="21"/>
    </location>
</feature>
<feature type="chain" id="PRO_5031429083" evidence="1">
    <location>
        <begin position="22"/>
        <end position="183"/>
    </location>
</feature>
<dbReference type="EMBL" id="WKJJ01000001">
    <property type="protein sequence ID" value="MRV70567.1"/>
    <property type="molecule type" value="Genomic_DNA"/>
</dbReference>
<dbReference type="SUPFAM" id="SSF53955">
    <property type="entry name" value="Lysozyme-like"/>
    <property type="match status" value="1"/>
</dbReference>
<gene>
    <name evidence="3" type="ORF">GJ700_02390</name>
</gene>
<dbReference type="AlphaFoldDB" id="A0A7X2IJ93"/>
<accession>A0A7X2IJ93</accession>
<dbReference type="Pfam" id="PF01464">
    <property type="entry name" value="SLT"/>
    <property type="match status" value="1"/>
</dbReference>
<organism evidence="3 4">
    <name type="scientific">Pseudoduganella rivuli</name>
    <dbReference type="NCBI Taxonomy" id="2666085"/>
    <lineage>
        <taxon>Bacteria</taxon>
        <taxon>Pseudomonadati</taxon>
        <taxon>Pseudomonadota</taxon>
        <taxon>Betaproteobacteria</taxon>
        <taxon>Burkholderiales</taxon>
        <taxon>Oxalobacteraceae</taxon>
        <taxon>Telluria group</taxon>
        <taxon>Pseudoduganella</taxon>
    </lineage>
</organism>
<proteinExistence type="predicted"/>
<name>A0A7X2IJ93_9BURK</name>
<dbReference type="CDD" id="cd13400">
    <property type="entry name" value="LT_IagB-like"/>
    <property type="match status" value="1"/>
</dbReference>
<feature type="domain" description="Transglycosylase SLT" evidence="2">
    <location>
        <begin position="22"/>
        <end position="121"/>
    </location>
</feature>
<dbReference type="Gene3D" id="1.10.530.10">
    <property type="match status" value="1"/>
</dbReference>
<reference evidence="3 4" key="1">
    <citation type="submission" date="2019-11" db="EMBL/GenBank/DDBJ databases">
        <title>Novel species isolated from a subtropical stream in China.</title>
        <authorList>
            <person name="Lu H."/>
        </authorList>
    </citation>
    <scope>NUCLEOTIDE SEQUENCE [LARGE SCALE GENOMIC DNA]</scope>
    <source>
        <strain evidence="3 4">FT92W</strain>
    </source>
</reference>
<evidence type="ECO:0000313" key="4">
    <source>
        <dbReference type="Proteomes" id="UP000446768"/>
    </source>
</evidence>
<evidence type="ECO:0000259" key="2">
    <source>
        <dbReference type="Pfam" id="PF01464"/>
    </source>
</evidence>